<evidence type="ECO:0000313" key="2">
    <source>
        <dbReference type="EMBL" id="KAG5853545.1"/>
    </source>
</evidence>
<feature type="compositionally biased region" description="Basic and acidic residues" evidence="1">
    <location>
        <begin position="145"/>
        <end position="166"/>
    </location>
</feature>
<proteinExistence type="predicted"/>
<evidence type="ECO:0000256" key="1">
    <source>
        <dbReference type="SAM" id="MobiDB-lite"/>
    </source>
</evidence>
<sequence>MSGVDFYDVSYTPSTQVMNEVLEILTTDEELVPSLPTNPQTPEQVRINPAEESASLSTPTLIWREEPETTFEEGKKSRLKLNKKKRRLFSESGTENHVAERALGETVVKQITAQKPIQIEECVTAEETNQQTREAHLQEQTFEEAPGHREDGSAEERKQQARESHLQEQPAAQTILQKPEDAERQPFKVSVHLEALKIFNRELHLAEQRLAVLKESESHLFEQRLAVLKESEYRLAEQRLKVFQTIFEKY</sequence>
<organism evidence="2 3">
    <name type="scientific">Anguilla anguilla</name>
    <name type="common">European freshwater eel</name>
    <name type="synonym">Muraena anguilla</name>
    <dbReference type="NCBI Taxonomy" id="7936"/>
    <lineage>
        <taxon>Eukaryota</taxon>
        <taxon>Metazoa</taxon>
        <taxon>Chordata</taxon>
        <taxon>Craniata</taxon>
        <taxon>Vertebrata</taxon>
        <taxon>Euteleostomi</taxon>
        <taxon>Actinopterygii</taxon>
        <taxon>Neopterygii</taxon>
        <taxon>Teleostei</taxon>
        <taxon>Anguilliformes</taxon>
        <taxon>Anguillidae</taxon>
        <taxon>Anguilla</taxon>
    </lineage>
</organism>
<comment type="caution">
    <text evidence="2">The sequence shown here is derived from an EMBL/GenBank/DDBJ whole genome shotgun (WGS) entry which is preliminary data.</text>
</comment>
<dbReference type="AlphaFoldDB" id="A0A9D3S3L1"/>
<name>A0A9D3S3L1_ANGAN</name>
<feature type="region of interest" description="Disordered" evidence="1">
    <location>
        <begin position="127"/>
        <end position="181"/>
    </location>
</feature>
<gene>
    <name evidence="2" type="ORF">ANANG_G00027120</name>
</gene>
<protein>
    <submittedName>
        <fullName evidence="2">Uncharacterized protein</fullName>
    </submittedName>
</protein>
<reference evidence="2" key="1">
    <citation type="submission" date="2021-01" db="EMBL/GenBank/DDBJ databases">
        <title>A chromosome-scale assembly of European eel, Anguilla anguilla.</title>
        <authorList>
            <person name="Henkel C."/>
            <person name="Jong-Raadsen S.A."/>
            <person name="Dufour S."/>
            <person name="Weltzien F.-A."/>
            <person name="Palstra A.P."/>
            <person name="Pelster B."/>
            <person name="Spaink H.P."/>
            <person name="Van Den Thillart G.E."/>
            <person name="Jansen H."/>
            <person name="Zahm M."/>
            <person name="Klopp C."/>
            <person name="Cedric C."/>
            <person name="Louis A."/>
            <person name="Berthelot C."/>
            <person name="Parey E."/>
            <person name="Roest Crollius H."/>
            <person name="Montfort J."/>
            <person name="Robinson-Rechavi M."/>
            <person name="Bucao C."/>
            <person name="Bouchez O."/>
            <person name="Gislard M."/>
            <person name="Lluch J."/>
            <person name="Milhes M."/>
            <person name="Lampietro C."/>
            <person name="Lopez Roques C."/>
            <person name="Donnadieu C."/>
            <person name="Braasch I."/>
            <person name="Desvignes T."/>
            <person name="Postlethwait J."/>
            <person name="Bobe J."/>
            <person name="Guiguen Y."/>
            <person name="Dirks R."/>
        </authorList>
    </citation>
    <scope>NUCLEOTIDE SEQUENCE</scope>
    <source>
        <strain evidence="2">Tag_6206</strain>
        <tissue evidence="2">Liver</tissue>
    </source>
</reference>
<dbReference type="Proteomes" id="UP001044222">
    <property type="component" value="Unassembled WGS sequence"/>
</dbReference>
<keyword evidence="3" id="KW-1185">Reference proteome</keyword>
<accession>A0A9D3S3L1</accession>
<dbReference type="EMBL" id="JAFIRN010000002">
    <property type="protein sequence ID" value="KAG5853545.1"/>
    <property type="molecule type" value="Genomic_DNA"/>
</dbReference>
<evidence type="ECO:0000313" key="3">
    <source>
        <dbReference type="Proteomes" id="UP001044222"/>
    </source>
</evidence>